<dbReference type="AlphaFoldDB" id="A0A1A6C5I1"/>
<dbReference type="GO" id="GO:0005886">
    <property type="term" value="C:plasma membrane"/>
    <property type="evidence" value="ECO:0007669"/>
    <property type="project" value="UniProtKB-SubCell"/>
</dbReference>
<evidence type="ECO:0000313" key="12">
    <source>
        <dbReference type="Proteomes" id="UP000029273"/>
    </source>
</evidence>
<keyword evidence="12" id="KW-1185">Reference proteome</keyword>
<dbReference type="InterPro" id="IPR004090">
    <property type="entry name" value="Chemotax_Me-accpt_rcpt"/>
</dbReference>
<dbReference type="InterPro" id="IPR004089">
    <property type="entry name" value="MCPsignal_dom"/>
</dbReference>
<feature type="domain" description="HAMP" evidence="10">
    <location>
        <begin position="212"/>
        <end position="266"/>
    </location>
</feature>
<dbReference type="PROSITE" id="PS50885">
    <property type="entry name" value="HAMP"/>
    <property type="match status" value="1"/>
</dbReference>
<feature type="domain" description="Methyl-accepting transducer" evidence="8">
    <location>
        <begin position="271"/>
        <end position="507"/>
    </location>
</feature>
<dbReference type="Pfam" id="PF00672">
    <property type="entry name" value="HAMP"/>
    <property type="match status" value="1"/>
</dbReference>
<keyword evidence="2" id="KW-0997">Cell inner membrane</keyword>
<protein>
    <recommendedName>
        <fullName evidence="13">Methyl-accepting chemotaxis protein</fullName>
    </recommendedName>
</protein>
<feature type="compositionally biased region" description="Low complexity" evidence="6">
    <location>
        <begin position="321"/>
        <end position="330"/>
    </location>
</feature>
<reference evidence="11 12" key="1">
    <citation type="journal article" date="2014" name="Genome Announc.">
        <title>Draft Genome Sequence of the Iron-Oxidizing, Acidophilic, and Halotolerant 'Thiobacillus prosperus' Type Strain DSM 5130.</title>
        <authorList>
            <person name="Ossandon F.J."/>
            <person name="Cardenas J.P."/>
            <person name="Corbett M."/>
            <person name="Quatrini R."/>
            <person name="Holmes D.S."/>
            <person name="Watkin E."/>
        </authorList>
    </citation>
    <scope>NUCLEOTIDE SEQUENCE [LARGE SCALE GENOMIC DNA]</scope>
    <source>
        <strain evidence="11 12">DSM 5130</strain>
    </source>
</reference>
<dbReference type="SMART" id="SM00304">
    <property type="entry name" value="HAMP"/>
    <property type="match status" value="1"/>
</dbReference>
<feature type="domain" description="T-SNARE coiled-coil homology" evidence="9">
    <location>
        <begin position="458"/>
        <end position="520"/>
    </location>
</feature>
<dbReference type="Pfam" id="PF00015">
    <property type="entry name" value="MCPsignal"/>
    <property type="match status" value="1"/>
</dbReference>
<proteinExistence type="inferred from homology"/>
<keyword evidence="7" id="KW-0472">Membrane</keyword>
<evidence type="ECO:0000259" key="9">
    <source>
        <dbReference type="PROSITE" id="PS50192"/>
    </source>
</evidence>
<evidence type="ECO:0000256" key="3">
    <source>
        <dbReference type="ARBA" id="ARBA00023224"/>
    </source>
</evidence>
<evidence type="ECO:0000256" key="5">
    <source>
        <dbReference type="PROSITE-ProRule" id="PRU00284"/>
    </source>
</evidence>
<organism evidence="11 12">
    <name type="scientific">Acidihalobacter prosperus</name>
    <dbReference type="NCBI Taxonomy" id="160660"/>
    <lineage>
        <taxon>Bacteria</taxon>
        <taxon>Pseudomonadati</taxon>
        <taxon>Pseudomonadota</taxon>
        <taxon>Gammaproteobacteria</taxon>
        <taxon>Chromatiales</taxon>
        <taxon>Ectothiorhodospiraceae</taxon>
        <taxon>Acidihalobacter</taxon>
    </lineage>
</organism>
<dbReference type="SUPFAM" id="SSF58104">
    <property type="entry name" value="Methyl-accepting chemotaxis protein (MCP) signaling domain"/>
    <property type="match status" value="1"/>
</dbReference>
<evidence type="ECO:0000256" key="2">
    <source>
        <dbReference type="ARBA" id="ARBA00022519"/>
    </source>
</evidence>
<feature type="region of interest" description="Disordered" evidence="6">
    <location>
        <begin position="283"/>
        <end position="304"/>
    </location>
</feature>
<comment type="similarity">
    <text evidence="4">Belongs to the methyl-accepting chemotaxis (MCP) protein family.</text>
</comment>
<keyword evidence="7" id="KW-0812">Transmembrane</keyword>
<dbReference type="RefSeq" id="WP_065089279.1">
    <property type="nucleotide sequence ID" value="NZ_JQSG02000002.1"/>
</dbReference>
<dbReference type="PANTHER" id="PTHR32089:SF112">
    <property type="entry name" value="LYSOZYME-LIKE PROTEIN-RELATED"/>
    <property type="match status" value="1"/>
</dbReference>
<dbReference type="PANTHER" id="PTHR32089">
    <property type="entry name" value="METHYL-ACCEPTING CHEMOTAXIS PROTEIN MCPB"/>
    <property type="match status" value="1"/>
</dbReference>
<dbReference type="GO" id="GO:0006935">
    <property type="term" value="P:chemotaxis"/>
    <property type="evidence" value="ECO:0007669"/>
    <property type="project" value="InterPro"/>
</dbReference>
<evidence type="ECO:0000313" key="11">
    <source>
        <dbReference type="EMBL" id="OBS09818.1"/>
    </source>
</evidence>
<evidence type="ECO:0000256" key="6">
    <source>
        <dbReference type="SAM" id="MobiDB-lite"/>
    </source>
</evidence>
<keyword evidence="3 5" id="KW-0807">Transducer</keyword>
<evidence type="ECO:0000256" key="7">
    <source>
        <dbReference type="SAM" id="Phobius"/>
    </source>
</evidence>
<dbReference type="GO" id="GO:0004888">
    <property type="term" value="F:transmembrane signaling receptor activity"/>
    <property type="evidence" value="ECO:0007669"/>
    <property type="project" value="InterPro"/>
</dbReference>
<dbReference type="InterPro" id="IPR000727">
    <property type="entry name" value="T_SNARE_dom"/>
</dbReference>
<feature type="region of interest" description="Disordered" evidence="6">
    <location>
        <begin position="316"/>
        <end position="339"/>
    </location>
</feature>
<comment type="caution">
    <text evidence="11">The sequence shown here is derived from an EMBL/GenBank/DDBJ whole genome shotgun (WGS) entry which is preliminary data.</text>
</comment>
<dbReference type="Gene3D" id="1.10.287.950">
    <property type="entry name" value="Methyl-accepting chemotaxis protein"/>
    <property type="match status" value="1"/>
</dbReference>
<dbReference type="FunFam" id="1.10.287.950:FF:000001">
    <property type="entry name" value="Methyl-accepting chemotaxis sensory transducer"/>
    <property type="match status" value="1"/>
</dbReference>
<dbReference type="OrthoDB" id="9781845at2"/>
<gene>
    <name evidence="11" type="ORF">Thpro_020868</name>
</gene>
<comment type="subcellular location">
    <subcellularLocation>
        <location evidence="1">Cell inner membrane</location>
        <topology evidence="1">Multi-pass membrane protein</topology>
    </subcellularLocation>
</comment>
<dbReference type="CDD" id="cd11386">
    <property type="entry name" value="MCP_signal"/>
    <property type="match status" value="1"/>
</dbReference>
<dbReference type="PROSITE" id="PS50111">
    <property type="entry name" value="CHEMOTAXIS_TRANSDUC_2"/>
    <property type="match status" value="1"/>
</dbReference>
<evidence type="ECO:0008006" key="13">
    <source>
        <dbReference type="Google" id="ProtNLM"/>
    </source>
</evidence>
<accession>A0A1A6C5I1</accession>
<dbReference type="EMBL" id="JQSG02000002">
    <property type="protein sequence ID" value="OBS09818.1"/>
    <property type="molecule type" value="Genomic_DNA"/>
</dbReference>
<keyword evidence="2" id="KW-1003">Cell membrane</keyword>
<dbReference type="SMART" id="SM00283">
    <property type="entry name" value="MA"/>
    <property type="match status" value="1"/>
</dbReference>
<sequence length="546" mass="59040">MTVIPVSLKGRLMASAGLAILLVIGAVAVTLNFQQGISASIRLAGVRDVPLKRSVEQMVLNGLLSGIAIRDRIIQGDAIMEPWDKEVADGLKGFDAAYRIAVEKADGRPDLEALLQKIDVLWRKNKTQREQMVKLLKGEESAEAQNLLSQHAQPTWHDIYKLLHQLDDEVKRIQLADRHHVQRQLHQSAIWSTSLLILAVLLGGGLTGLAIFTMVRRLNGAIRVMDDIAQGEGDLTRRMPDHGRDELDHLGRSFNRFVERIQQVVSQVSGSTAQLAAAAEELSATSEESSEQVRRQQSETDQVATAMHEMSTTVQEVARNASDASQAAQHADGEARQGRQVVGEAVKAIDTLAGEVERVAQALHKLEGDSAQIGRVLEVISGISEQTNLLALNAAIEAARAGEQGRGFAVVADEVRTLAQRTQDSTEEIRGMIEQLQGGAKAAVSAMDAGRERASQSVEKAREADMSLQTITEAVARINDMNALIASAAEEQSSVAEEINRNISNISQVTEQTLSGAQQTATASEELARLSAGLQSLVSQFKIHAA</sequence>
<evidence type="ECO:0000259" key="8">
    <source>
        <dbReference type="PROSITE" id="PS50111"/>
    </source>
</evidence>
<feature type="transmembrane region" description="Helical" evidence="7">
    <location>
        <begin position="189"/>
        <end position="215"/>
    </location>
</feature>
<name>A0A1A6C5I1_9GAMM</name>
<dbReference type="CDD" id="cd06225">
    <property type="entry name" value="HAMP"/>
    <property type="match status" value="1"/>
</dbReference>
<evidence type="ECO:0000259" key="10">
    <source>
        <dbReference type="PROSITE" id="PS50885"/>
    </source>
</evidence>
<evidence type="ECO:0000256" key="1">
    <source>
        <dbReference type="ARBA" id="ARBA00004429"/>
    </source>
</evidence>
<dbReference type="PROSITE" id="PS50192">
    <property type="entry name" value="T_SNARE"/>
    <property type="match status" value="1"/>
</dbReference>
<dbReference type="PRINTS" id="PR00260">
    <property type="entry name" value="CHEMTRNSDUCR"/>
</dbReference>
<dbReference type="GO" id="GO:0007165">
    <property type="term" value="P:signal transduction"/>
    <property type="evidence" value="ECO:0007669"/>
    <property type="project" value="UniProtKB-KW"/>
</dbReference>
<feature type="transmembrane region" description="Helical" evidence="7">
    <location>
        <begin position="12"/>
        <end position="33"/>
    </location>
</feature>
<evidence type="ECO:0000256" key="4">
    <source>
        <dbReference type="ARBA" id="ARBA00029447"/>
    </source>
</evidence>
<keyword evidence="7" id="KW-1133">Transmembrane helix</keyword>
<dbReference type="Proteomes" id="UP000029273">
    <property type="component" value="Unassembled WGS sequence"/>
</dbReference>
<dbReference type="InterPro" id="IPR003660">
    <property type="entry name" value="HAMP_dom"/>
</dbReference>